<dbReference type="AlphaFoldDB" id="A0A9I9CUP1"/>
<organism evidence="2">
    <name type="scientific">Cucumis melo</name>
    <name type="common">Muskmelon</name>
    <dbReference type="NCBI Taxonomy" id="3656"/>
    <lineage>
        <taxon>Eukaryota</taxon>
        <taxon>Viridiplantae</taxon>
        <taxon>Streptophyta</taxon>
        <taxon>Embryophyta</taxon>
        <taxon>Tracheophyta</taxon>
        <taxon>Spermatophyta</taxon>
        <taxon>Magnoliopsida</taxon>
        <taxon>eudicotyledons</taxon>
        <taxon>Gunneridae</taxon>
        <taxon>Pentapetalae</taxon>
        <taxon>rosids</taxon>
        <taxon>fabids</taxon>
        <taxon>Cucurbitales</taxon>
        <taxon>Cucurbitaceae</taxon>
        <taxon>Benincaseae</taxon>
        <taxon>Cucumis</taxon>
    </lineage>
</organism>
<dbReference type="SUPFAM" id="SSF81383">
    <property type="entry name" value="F-box domain"/>
    <property type="match status" value="1"/>
</dbReference>
<dbReference type="Pfam" id="PF14299">
    <property type="entry name" value="PP2"/>
    <property type="match status" value="1"/>
</dbReference>
<feature type="domain" description="F-box" evidence="1">
    <location>
        <begin position="17"/>
        <end position="63"/>
    </location>
</feature>
<protein>
    <recommendedName>
        <fullName evidence="1">F-box domain-containing protein</fullName>
    </recommendedName>
</protein>
<dbReference type="PANTHER" id="PTHR32278">
    <property type="entry name" value="F-BOX DOMAIN-CONTAINING PROTEIN"/>
    <property type="match status" value="1"/>
</dbReference>
<dbReference type="PROSITE" id="PS50181">
    <property type="entry name" value="FBOX"/>
    <property type="match status" value="1"/>
</dbReference>
<dbReference type="SMART" id="SM00256">
    <property type="entry name" value="FBOX"/>
    <property type="match status" value="1"/>
</dbReference>
<dbReference type="Pfam" id="PF12937">
    <property type="entry name" value="F-box-like"/>
    <property type="match status" value="1"/>
</dbReference>
<dbReference type="InterPro" id="IPR036047">
    <property type="entry name" value="F-box-like_dom_sf"/>
</dbReference>
<dbReference type="PANTHER" id="PTHR32278:SF111">
    <property type="entry name" value="F-BOX PROTEIN PP2-B12-RELATED"/>
    <property type="match status" value="1"/>
</dbReference>
<dbReference type="EnsemblPlants" id="MELO3C008578.2.1">
    <property type="protein sequence ID" value="MELO3C008578.2.1"/>
    <property type="gene ID" value="MELO3C008578.2"/>
</dbReference>
<dbReference type="Gramene" id="MELO3C008578.2.1">
    <property type="protein sequence ID" value="MELO3C008578.2.1"/>
    <property type="gene ID" value="MELO3C008578.2"/>
</dbReference>
<dbReference type="InterPro" id="IPR001810">
    <property type="entry name" value="F-box_dom"/>
</dbReference>
<reference evidence="2" key="1">
    <citation type="submission" date="2023-03" db="UniProtKB">
        <authorList>
            <consortium name="EnsemblPlants"/>
        </authorList>
    </citation>
    <scope>IDENTIFICATION</scope>
</reference>
<dbReference type="Gene3D" id="1.20.1280.50">
    <property type="match status" value="1"/>
</dbReference>
<name>A0A9I9CUP1_CUCME</name>
<evidence type="ECO:0000259" key="1">
    <source>
        <dbReference type="PROSITE" id="PS50181"/>
    </source>
</evidence>
<sequence>MAKLKPAAAVLAASAASVDFSALPEGCIAHILSFTSPQDVCRSASVSTTFRSAADSDALWDRFLPPDYADEISHAVSQLSPPLSSKKQLYLHLCRFPVLIHGGAKRSRKIGKIFGSSFSLDKKTGKKCYMISPRQLFIVWGDVPRYWRWSSPPEARFGEVAELVSVCWLEIRGKIETEMLSPGTLYAAYLVFKPTTSSYGFQQQPVEVAVGLAGNETLKRTVYLDDVNRDWRQRHPIVHRGFGLLNLGRRGIIGTQVAIPREITRNDAPAVDCGHHIPKEREDRWLEVQLGEFFHDGVSGELEISVSEVKGGHWKGGLLIQGIEIRPKGLKT</sequence>
<accession>A0A9I9CUP1</accession>
<dbReference type="InterPro" id="IPR025886">
    <property type="entry name" value="PP2-like"/>
</dbReference>
<evidence type="ECO:0000313" key="2">
    <source>
        <dbReference type="EnsemblPlants" id="MELO3C008578.2.1"/>
    </source>
</evidence>
<dbReference type="CDD" id="cd22162">
    <property type="entry name" value="F-box_AtSKIP3-like"/>
    <property type="match status" value="1"/>
</dbReference>
<proteinExistence type="predicted"/>